<dbReference type="PANTHER" id="PTHR43176:SF3">
    <property type="entry name" value="3-HYDROXYISOBUTYRYL-COA HYDROLASE, MITOCHONDRIAL"/>
    <property type="match status" value="1"/>
</dbReference>
<dbReference type="InterPro" id="IPR029045">
    <property type="entry name" value="ClpP/crotonase-like_dom_sf"/>
</dbReference>
<gene>
    <name evidence="5" type="ORF">PQ457_21775</name>
</gene>
<dbReference type="InterPro" id="IPR032259">
    <property type="entry name" value="HIBYL-CoA-H"/>
</dbReference>
<name>A0ABY7U419_9SPHN</name>
<organism evidence="5 6">
    <name type="scientific">Novosphingobium humi</name>
    <dbReference type="NCBI Taxonomy" id="2282397"/>
    <lineage>
        <taxon>Bacteria</taxon>
        <taxon>Pseudomonadati</taxon>
        <taxon>Pseudomonadota</taxon>
        <taxon>Alphaproteobacteria</taxon>
        <taxon>Sphingomonadales</taxon>
        <taxon>Sphingomonadaceae</taxon>
        <taxon>Novosphingobium</taxon>
    </lineage>
</organism>
<dbReference type="NCBIfam" id="NF004127">
    <property type="entry name" value="PRK05617.1"/>
    <property type="match status" value="1"/>
</dbReference>
<dbReference type="SUPFAM" id="SSF52096">
    <property type="entry name" value="ClpP/crotonase"/>
    <property type="match status" value="1"/>
</dbReference>
<dbReference type="EMBL" id="CP117419">
    <property type="protein sequence ID" value="WCT80218.1"/>
    <property type="molecule type" value="Genomic_DNA"/>
</dbReference>
<feature type="domain" description="Enoyl-CoA hydratase/isomerase" evidence="4">
    <location>
        <begin position="21"/>
        <end position="350"/>
    </location>
</feature>
<keyword evidence="5" id="KW-0614">Plasmid</keyword>
<dbReference type="Proteomes" id="UP001218231">
    <property type="component" value="Plasmid unnamed2"/>
</dbReference>
<dbReference type="Gene3D" id="3.90.226.10">
    <property type="entry name" value="2-enoyl-CoA Hydratase, Chain A, domain 1"/>
    <property type="match status" value="1"/>
</dbReference>
<evidence type="ECO:0000256" key="3">
    <source>
        <dbReference type="ARBA" id="ARBA00022801"/>
    </source>
</evidence>
<sequence length="362" mass="38599">MSLDDASATPEVLVRVEGGAGLLSLNRPRAIHALTLDMVRAMTGALLDWRGDDRVQAVLIDHAVDAGGDPKLSRGFCSGGDISLLRHSALHDGGAAGRRFFFDEYRLNHLLFTYPKPVVAFMDGITMGGGVGISQPARLRVATQNTRLAMPESGIGLFPDVGGGWYLSRLAGRLGQYLALTGARLDGAECVWAGLASHYLPAAALPQAKARMIAGEAPDAVLDEMATPAPEATIAAHADAIARLFASDRLEDILAALEADDSDFAQTTLATIRTKSPTTCKVSLRQLATSRTLPDFAANMAMEYRIGARVLMLPDFAEGVRAVIIDKDNAPQWSPALPDTVTDRMIADIFAPLPALEEWSPL</sequence>
<keyword evidence="3" id="KW-0378">Hydrolase</keyword>
<evidence type="ECO:0000313" key="6">
    <source>
        <dbReference type="Proteomes" id="UP001218231"/>
    </source>
</evidence>
<evidence type="ECO:0000256" key="2">
    <source>
        <dbReference type="ARBA" id="ARBA00011915"/>
    </source>
</evidence>
<geneLocation type="plasmid" evidence="5 6">
    <name>unnamed2</name>
</geneLocation>
<accession>A0ABY7U419</accession>
<dbReference type="RefSeq" id="WP_273620487.1">
    <property type="nucleotide sequence ID" value="NZ_CP117419.1"/>
</dbReference>
<dbReference type="Pfam" id="PF16113">
    <property type="entry name" value="ECH_2"/>
    <property type="match status" value="1"/>
</dbReference>
<protein>
    <recommendedName>
        <fullName evidence="2">3-hydroxyisobutyryl-CoA hydrolase</fullName>
        <ecNumber evidence="2">3.1.2.4</ecNumber>
    </recommendedName>
</protein>
<reference evidence="5 6" key="1">
    <citation type="submission" date="2023-02" db="EMBL/GenBank/DDBJ databases">
        <title>Genome sequence of Novosphingobium humi KACC 19094.</title>
        <authorList>
            <person name="Kim S."/>
            <person name="Heo J."/>
            <person name="Kwon S.-W."/>
        </authorList>
    </citation>
    <scope>NUCLEOTIDE SEQUENCE [LARGE SCALE GENOMIC DNA]</scope>
    <source>
        <strain evidence="5 6">KACC 19094</strain>
        <plasmid evidence="5 6">unnamed2</plasmid>
    </source>
</reference>
<dbReference type="CDD" id="cd06558">
    <property type="entry name" value="crotonase-like"/>
    <property type="match status" value="1"/>
</dbReference>
<evidence type="ECO:0000259" key="4">
    <source>
        <dbReference type="Pfam" id="PF16113"/>
    </source>
</evidence>
<dbReference type="InterPro" id="IPR045004">
    <property type="entry name" value="ECH_dom"/>
</dbReference>
<evidence type="ECO:0000313" key="5">
    <source>
        <dbReference type="EMBL" id="WCT80218.1"/>
    </source>
</evidence>
<dbReference type="EC" id="3.1.2.4" evidence="2"/>
<evidence type="ECO:0000256" key="1">
    <source>
        <dbReference type="ARBA" id="ARBA00001709"/>
    </source>
</evidence>
<dbReference type="PANTHER" id="PTHR43176">
    <property type="entry name" value="3-HYDROXYISOBUTYRYL-COA HYDROLASE-RELATED"/>
    <property type="match status" value="1"/>
</dbReference>
<comment type="catalytic activity">
    <reaction evidence="1">
        <text>3-hydroxy-2-methylpropanoyl-CoA + H2O = 3-hydroxy-2-methylpropanoate + CoA + H(+)</text>
        <dbReference type="Rhea" id="RHEA:20888"/>
        <dbReference type="ChEBI" id="CHEBI:11805"/>
        <dbReference type="ChEBI" id="CHEBI:15377"/>
        <dbReference type="ChEBI" id="CHEBI:15378"/>
        <dbReference type="ChEBI" id="CHEBI:57287"/>
        <dbReference type="ChEBI" id="CHEBI:57340"/>
        <dbReference type="EC" id="3.1.2.4"/>
    </reaction>
</comment>
<keyword evidence="6" id="KW-1185">Reference proteome</keyword>
<proteinExistence type="predicted"/>